<sequence>MSSPAVVGAARVVFGADTSEFDSAARGVEGVLGRLVDKFQAVEARLKRLGTGATIGITLPFAAMTRAVDKTAGSFEGQMKRVEAALDNVSSDQLKQLSDQARTLGPAVGKGATEAAQGIEELGLAGVSTADILGGGLKATLDLAAAGMVEVAPAAGLVTDVMGQFKKTAADLPSVVQNVVGAMDASKFGFDDFAGAVAQGGGVAASAGISFNDFATAIAATSTQFSSGTDAGTSFKTYIQSLVGNSDEAKAAMKKLGIEFFDAQGRMKPVAEQAEILRKALGDLTDQSKTDALKTIFGSDAARTAIGLMEQGRAGFEKMQATVAGGDVEAKIAKRLEGSEAASKRIANAWESLKIAFGIEGGLLAPLTALKNAYASLLETISRASPAALKVGAVFSALSAAIGPLLVVLGNVAALILARFVSGFGIIGRVIALLISPISTIAGMLGEMGLMRVITMLAGRFAAFLGPVGIAISAFLLFKDTILNVLGQVWAKMQSTLGPPLEAIVGKVQGIFASLSGGPVGSAIGFVVSALGTLADVIGTVLGGVLLIFGELLVRTLKAGMELFSGWLDAAQALVDAFSALVTGDFSGAWDALLRVVSGVCDGIINAVIALVPDMEVPLRATYEAAKAWLSDGFSSIGTWMASAVQGMVDYVAAAFPNVVAAAKSVYDGVKGWLVDKFGKLLEWIGIAAKWIGDKYQAMKKNLGFGDATPTAAAPAPPVAPKASPASSGPKRSVDFEKPKKEKAGHKGRNTAYDADNREQLADQVALEAARLRGDREAEMAIQDRLDLSKQIEAYQRTGLGLDQARTAAQRDMATLAAARASQAAKEIADERASVALDVAQLDENAKLEDSLSRQAELKRRIAFYYAQTHDLAKATALAETDQQSVDAARARVRARWLKDDADDRALRLAQDRGDTEEQIRQLQRVIDVSKRARELEREGNMTPEQAQAQAMTEAMQDEQARQQGIFRDTFKGALRAAMDGDLGGFVKNWWKDRVAKGLEEALNSLSDLIASLFSKAGTSSRQGGGIVGALGDILGKVFGGSKSPTYASPFANDGDISKLPAFATGGSFKIGGSSGIDRNLVMFRGTVGEHVNVTKGNDGGPVGSTTIYAPLQMQGAVDLATRDYADRIAHAHAQNVRTAIMQADRRRA</sequence>
<keyword evidence="3" id="KW-1133">Transmembrane helix</keyword>
<evidence type="ECO:0000259" key="4">
    <source>
        <dbReference type="Pfam" id="PF10145"/>
    </source>
</evidence>
<dbReference type="KEGG" id="smy:BJP26_00580"/>
<name>A0A175Y056_9SPHN</name>
<evidence type="ECO:0000313" key="6">
    <source>
        <dbReference type="Proteomes" id="UP000078460"/>
    </source>
</evidence>
<dbReference type="InterPro" id="IPR010090">
    <property type="entry name" value="Phage_tape_meas"/>
</dbReference>
<keyword evidence="3" id="KW-0472">Membrane</keyword>
<keyword evidence="6" id="KW-1185">Reference proteome</keyword>
<keyword evidence="1" id="KW-1188">Viral release from host cell</keyword>
<feature type="compositionally biased region" description="Basic and acidic residues" evidence="2">
    <location>
        <begin position="732"/>
        <end position="742"/>
    </location>
</feature>
<dbReference type="NCBIfam" id="TIGR01760">
    <property type="entry name" value="tape_meas_TP901"/>
    <property type="match status" value="1"/>
</dbReference>
<dbReference type="Pfam" id="PF10145">
    <property type="entry name" value="PhageMin_Tail"/>
    <property type="match status" value="1"/>
</dbReference>
<dbReference type="STRING" id="621456.BJP26_00580"/>
<feature type="transmembrane region" description="Helical" evidence="3">
    <location>
        <begin position="424"/>
        <end position="445"/>
    </location>
</feature>
<evidence type="ECO:0000256" key="3">
    <source>
        <dbReference type="SAM" id="Phobius"/>
    </source>
</evidence>
<evidence type="ECO:0000256" key="1">
    <source>
        <dbReference type="ARBA" id="ARBA00022612"/>
    </source>
</evidence>
<organism evidence="5 6">
    <name type="scientific">Sphingomonas melonis TY</name>
    <dbReference type="NCBI Taxonomy" id="621456"/>
    <lineage>
        <taxon>Bacteria</taxon>
        <taxon>Pseudomonadati</taxon>
        <taxon>Pseudomonadota</taxon>
        <taxon>Alphaproteobacteria</taxon>
        <taxon>Sphingomonadales</taxon>
        <taxon>Sphingomonadaceae</taxon>
        <taxon>Sphingomonas</taxon>
    </lineage>
</organism>
<keyword evidence="3" id="KW-0812">Transmembrane</keyword>
<feature type="region of interest" description="Disordered" evidence="2">
    <location>
        <begin position="711"/>
        <end position="755"/>
    </location>
</feature>
<accession>A0A175Y056</accession>
<protein>
    <submittedName>
        <fullName evidence="5">Phage tail tape measure protein</fullName>
    </submittedName>
</protein>
<feature type="domain" description="Phage tail tape measure protein" evidence="4">
    <location>
        <begin position="98"/>
        <end position="298"/>
    </location>
</feature>
<evidence type="ECO:0000313" key="5">
    <source>
        <dbReference type="EMBL" id="KZB94093.1"/>
    </source>
</evidence>
<comment type="caution">
    <text evidence="5">The sequence shown here is derived from an EMBL/GenBank/DDBJ whole genome shotgun (WGS) entry which is preliminary data.</text>
</comment>
<dbReference type="PANTHER" id="PTHR37813">
    <property type="entry name" value="FELS-2 PROPHAGE PROTEIN"/>
    <property type="match status" value="1"/>
</dbReference>
<proteinExistence type="predicted"/>
<dbReference type="PANTHER" id="PTHR37813:SF1">
    <property type="entry name" value="FELS-2 PROPHAGE PROTEIN"/>
    <property type="match status" value="1"/>
</dbReference>
<evidence type="ECO:0000256" key="2">
    <source>
        <dbReference type="SAM" id="MobiDB-lite"/>
    </source>
</evidence>
<reference evidence="5" key="1">
    <citation type="submission" date="2016-03" db="EMBL/GenBank/DDBJ databases">
        <title>Sphingomonas melonis TY, whole genome shotgun sequencing.</title>
        <authorList>
            <person name="Wang H."/>
            <person name="Zhu P."/>
        </authorList>
    </citation>
    <scope>NUCLEOTIDE SEQUENCE [LARGE SCALE GENOMIC DNA]</scope>
    <source>
        <strain evidence="5">TY</strain>
    </source>
</reference>
<dbReference type="Proteomes" id="UP000078460">
    <property type="component" value="Unassembled WGS sequence"/>
</dbReference>
<feature type="transmembrane region" description="Helical" evidence="3">
    <location>
        <begin position="523"/>
        <end position="549"/>
    </location>
</feature>
<feature type="transmembrane region" description="Helical" evidence="3">
    <location>
        <begin position="457"/>
        <end position="478"/>
    </location>
</feature>
<dbReference type="OrthoDB" id="7592271at2"/>
<dbReference type="AlphaFoldDB" id="A0A175Y056"/>
<feature type="compositionally biased region" description="Low complexity" evidence="2">
    <location>
        <begin position="721"/>
        <end position="731"/>
    </location>
</feature>
<dbReference type="RefSeq" id="WP_062125831.1">
    <property type="nucleotide sequence ID" value="NZ_CP017578.1"/>
</dbReference>
<dbReference type="EMBL" id="LQCK02000045">
    <property type="protein sequence ID" value="KZB94093.1"/>
    <property type="molecule type" value="Genomic_DNA"/>
</dbReference>
<feature type="transmembrane region" description="Helical" evidence="3">
    <location>
        <begin position="391"/>
        <end position="418"/>
    </location>
</feature>
<gene>
    <name evidence="5" type="ORF">AVM11_08800</name>
</gene>